<reference evidence="2" key="1">
    <citation type="submission" date="2015-08" db="EMBL/GenBank/DDBJ databases">
        <title>Genome sequencing project for genomic taxonomy and phylogenomics of Bacillus-like bacteria.</title>
        <authorList>
            <person name="Liu B."/>
            <person name="Wang J."/>
            <person name="Zhu Y."/>
            <person name="Liu G."/>
            <person name="Chen Q."/>
            <person name="Chen Z."/>
            <person name="Lan J."/>
            <person name="Che J."/>
            <person name="Ge C."/>
            <person name="Shi H."/>
            <person name="Pan Z."/>
            <person name="Liu X."/>
        </authorList>
    </citation>
    <scope>NUCLEOTIDE SEQUENCE [LARGE SCALE GENOMIC DNA]</scope>
    <source>
        <strain evidence="2">FJAT-22460</strain>
    </source>
</reference>
<proteinExistence type="predicted"/>
<protein>
    <submittedName>
        <fullName evidence="1">Uncharacterized protein</fullName>
    </submittedName>
</protein>
<organism evidence="1 2">
    <name type="scientific">Paenibacillus solani</name>
    <dbReference type="NCBI Taxonomy" id="1705565"/>
    <lineage>
        <taxon>Bacteria</taxon>
        <taxon>Bacillati</taxon>
        <taxon>Bacillota</taxon>
        <taxon>Bacilli</taxon>
        <taxon>Bacillales</taxon>
        <taxon>Paenibacillaceae</taxon>
        <taxon>Paenibacillus</taxon>
    </lineage>
</organism>
<dbReference type="OrthoDB" id="2361324at2"/>
<evidence type="ECO:0000313" key="2">
    <source>
        <dbReference type="Proteomes" id="UP000036932"/>
    </source>
</evidence>
<dbReference type="PATRIC" id="fig|1705565.3.peg.1420"/>
<accession>A0A0M1N2B3</accession>
<sequence length="131" mass="14723">MNSKELRNVIADTCEKYDSQYAKLVKPINQLLINVDASISEETANKIIGNLKLYHSGDKYITDCHLEESENFLKDGIELIQKGDLANGALQIYGAGLNFASYATKVYGHKNVNPYKNFEENFGLIMNSLKK</sequence>
<evidence type="ECO:0000313" key="1">
    <source>
        <dbReference type="EMBL" id="KOR76109.1"/>
    </source>
</evidence>
<gene>
    <name evidence="1" type="ORF">AM231_26085</name>
</gene>
<keyword evidence="2" id="KW-1185">Reference proteome</keyword>
<dbReference type="EMBL" id="LIUT01000008">
    <property type="protein sequence ID" value="KOR76109.1"/>
    <property type="molecule type" value="Genomic_DNA"/>
</dbReference>
<dbReference type="RefSeq" id="WP_053490989.1">
    <property type="nucleotide sequence ID" value="NZ_LIUT01000008.1"/>
</dbReference>
<dbReference type="Proteomes" id="UP000036932">
    <property type="component" value="Unassembled WGS sequence"/>
</dbReference>
<name>A0A0M1N2B3_9BACL</name>
<dbReference type="AlphaFoldDB" id="A0A0M1N2B3"/>
<comment type="caution">
    <text evidence="1">The sequence shown here is derived from an EMBL/GenBank/DDBJ whole genome shotgun (WGS) entry which is preliminary data.</text>
</comment>